<sequence>MKNIITLIFCVFTITPFFACTNNQKQKANEKLAALNPSKNIEANGCLLQYATKYEELLSVDKAAAITGLATADAKTDYNKLMDDPTFQSLTYKWKGDRKKKIEINRMVVNVPSPNYIKISGMKPFTIELFRRDYTKKTEKEIAQISIKLDKAFDKALDQKSESKEANKAAKNIERTGTSKAKAKTVVENMKQSGLMKILGAYEPVNGLGDAASWNTLEKRLYVLKDGVCFYIETDLSDKPDINKEKAIEAARAVLAKCN</sequence>
<comment type="caution">
    <text evidence="2">The sequence shown here is derived from an EMBL/GenBank/DDBJ whole genome shotgun (WGS) entry which is preliminary data.</text>
</comment>
<evidence type="ECO:0000313" key="3">
    <source>
        <dbReference type="Proteomes" id="UP000660024"/>
    </source>
</evidence>
<evidence type="ECO:0000313" key="2">
    <source>
        <dbReference type="EMBL" id="MBK0382585.1"/>
    </source>
</evidence>
<name>A0ABS1BI94_9SPHI</name>
<protein>
    <recommendedName>
        <fullName evidence="4">Lipoprotein</fullName>
    </recommendedName>
</protein>
<keyword evidence="3" id="KW-1185">Reference proteome</keyword>
<reference evidence="2 3" key="1">
    <citation type="submission" date="2020-12" db="EMBL/GenBank/DDBJ databases">
        <title>Bacterial novel species Pedobacter sp. SD-b isolated from soil.</title>
        <authorList>
            <person name="Jung H.-Y."/>
        </authorList>
    </citation>
    <scope>NUCLEOTIDE SEQUENCE [LARGE SCALE GENOMIC DNA]</scope>
    <source>
        <strain evidence="2 3">SD-b</strain>
    </source>
</reference>
<accession>A0ABS1BI94</accession>
<evidence type="ECO:0008006" key="4">
    <source>
        <dbReference type="Google" id="ProtNLM"/>
    </source>
</evidence>
<gene>
    <name evidence="2" type="ORF">I5M32_06380</name>
</gene>
<feature type="signal peptide" evidence="1">
    <location>
        <begin position="1"/>
        <end position="19"/>
    </location>
</feature>
<dbReference type="EMBL" id="JAEHFY010000007">
    <property type="protein sequence ID" value="MBK0382585.1"/>
    <property type="molecule type" value="Genomic_DNA"/>
</dbReference>
<evidence type="ECO:0000256" key="1">
    <source>
        <dbReference type="SAM" id="SignalP"/>
    </source>
</evidence>
<keyword evidence="1" id="KW-0732">Signal</keyword>
<dbReference type="RefSeq" id="WP_200585362.1">
    <property type="nucleotide sequence ID" value="NZ_JAEHFY010000007.1"/>
</dbReference>
<dbReference type="Proteomes" id="UP000660024">
    <property type="component" value="Unassembled WGS sequence"/>
</dbReference>
<proteinExistence type="predicted"/>
<organism evidence="2 3">
    <name type="scientific">Pedobacter segetis</name>
    <dbReference type="NCBI Taxonomy" id="2793069"/>
    <lineage>
        <taxon>Bacteria</taxon>
        <taxon>Pseudomonadati</taxon>
        <taxon>Bacteroidota</taxon>
        <taxon>Sphingobacteriia</taxon>
        <taxon>Sphingobacteriales</taxon>
        <taxon>Sphingobacteriaceae</taxon>
        <taxon>Pedobacter</taxon>
    </lineage>
</organism>
<feature type="chain" id="PRO_5045953782" description="Lipoprotein" evidence="1">
    <location>
        <begin position="20"/>
        <end position="259"/>
    </location>
</feature>